<dbReference type="Gene3D" id="3.90.1800.10">
    <property type="entry name" value="RNA polymerase alpha subunit dimerisation domain"/>
    <property type="match status" value="1"/>
</dbReference>
<dbReference type="InterPro" id="IPR023211">
    <property type="entry name" value="DNA_pol_palm_dom_sf"/>
</dbReference>
<dbReference type="FunFam" id="3.90.1800.10:FF:000011">
    <property type="entry name" value="Predicted protein"/>
    <property type="match status" value="1"/>
</dbReference>
<keyword evidence="3" id="KW-0808">Transferase</keyword>
<dbReference type="InterPro" id="IPR007120">
    <property type="entry name" value="DNA-dir_RNAP_su2_dom"/>
</dbReference>
<evidence type="ECO:0000259" key="7">
    <source>
        <dbReference type="Pfam" id="PF00136"/>
    </source>
</evidence>
<dbReference type="GO" id="GO:0000166">
    <property type="term" value="F:nucleotide binding"/>
    <property type="evidence" value="ECO:0007669"/>
    <property type="project" value="InterPro"/>
</dbReference>
<keyword evidence="11" id="KW-1185">Reference proteome</keyword>
<reference evidence="10 11" key="1">
    <citation type="journal article" date="2008" name="Science">
        <title>The Physcomitrella genome reveals evolutionary insights into the conquest of land by plants.</title>
        <authorList>
            <person name="Rensing S."/>
            <person name="Lang D."/>
            <person name="Zimmer A."/>
            <person name="Terry A."/>
            <person name="Salamov A."/>
            <person name="Shapiro H."/>
            <person name="Nishiyama T."/>
            <person name="Perroud P.-F."/>
            <person name="Lindquist E."/>
            <person name="Kamisugi Y."/>
            <person name="Tanahashi T."/>
            <person name="Sakakibara K."/>
            <person name="Fujita T."/>
            <person name="Oishi K."/>
            <person name="Shin-I T."/>
            <person name="Kuroki Y."/>
            <person name="Toyoda A."/>
            <person name="Suzuki Y."/>
            <person name="Hashimoto A."/>
            <person name="Yamaguchi K."/>
            <person name="Sugano A."/>
            <person name="Kohara Y."/>
            <person name="Fujiyama A."/>
            <person name="Anterola A."/>
            <person name="Aoki S."/>
            <person name="Ashton N."/>
            <person name="Barbazuk W.B."/>
            <person name="Barker E."/>
            <person name="Bennetzen J."/>
            <person name="Bezanilla M."/>
            <person name="Blankenship R."/>
            <person name="Cho S.H."/>
            <person name="Dutcher S."/>
            <person name="Estelle M."/>
            <person name="Fawcett J.A."/>
            <person name="Gundlach H."/>
            <person name="Hanada K."/>
            <person name="Heyl A."/>
            <person name="Hicks K.A."/>
            <person name="Hugh J."/>
            <person name="Lohr M."/>
            <person name="Mayer K."/>
            <person name="Melkozernov A."/>
            <person name="Murata T."/>
            <person name="Nelson D."/>
            <person name="Pils B."/>
            <person name="Prigge M."/>
            <person name="Reiss B."/>
            <person name="Renner T."/>
            <person name="Rombauts S."/>
            <person name="Rushton P."/>
            <person name="Sanderfoot A."/>
            <person name="Schween G."/>
            <person name="Shiu S.-H."/>
            <person name="Stueber K."/>
            <person name="Theodoulou F.L."/>
            <person name="Tu H."/>
            <person name="Van de Peer Y."/>
            <person name="Verrier P.J."/>
            <person name="Waters E."/>
            <person name="Wood A."/>
            <person name="Yang L."/>
            <person name="Cove D."/>
            <person name="Cuming A."/>
            <person name="Hasebe M."/>
            <person name="Lucas S."/>
            <person name="Mishler D.B."/>
            <person name="Reski R."/>
            <person name="Grigoriev I."/>
            <person name="Quatrano R.S."/>
            <person name="Boore J.L."/>
        </authorList>
    </citation>
    <scope>NUCLEOTIDE SEQUENCE [LARGE SCALE GENOMIC DNA]</scope>
    <source>
        <strain evidence="10 11">cv. Gransden 2004</strain>
    </source>
</reference>
<dbReference type="InterPro" id="IPR007641">
    <property type="entry name" value="RNA_pol_Rpb2_7"/>
</dbReference>
<dbReference type="Gene3D" id="2.40.270.10">
    <property type="entry name" value="DNA-directed RNA polymerase, subunit 2, domain 6"/>
    <property type="match status" value="1"/>
</dbReference>
<dbReference type="InterPro" id="IPR043502">
    <property type="entry name" value="DNA/RNA_pol_sf"/>
</dbReference>
<dbReference type="Gramene" id="Pp3c9_12710V3.1">
    <property type="protein sequence ID" value="Pp3c9_12710V3.1"/>
    <property type="gene ID" value="Pp3c9_12710"/>
</dbReference>
<evidence type="ECO:0008006" key="12">
    <source>
        <dbReference type="Google" id="ProtNLM"/>
    </source>
</evidence>
<dbReference type="Proteomes" id="UP000006727">
    <property type="component" value="Chromosome 9"/>
</dbReference>
<keyword evidence="5" id="KW-0239">DNA-directed DNA polymerase</keyword>
<evidence type="ECO:0000256" key="6">
    <source>
        <dbReference type="ARBA" id="ARBA00023163"/>
    </source>
</evidence>
<dbReference type="PANTHER" id="PTHR20856">
    <property type="entry name" value="DNA-DIRECTED RNA POLYMERASE I SUBUNIT 2"/>
    <property type="match status" value="1"/>
</dbReference>
<feature type="domain" description="DNA-directed RNA polymerase subunit 2 hybrid-binding" evidence="8">
    <location>
        <begin position="225"/>
        <end position="578"/>
    </location>
</feature>
<dbReference type="EnsemblPlants" id="Pp3c9_12710V3.1">
    <property type="protein sequence ID" value="Pp3c9_12710V3.1"/>
    <property type="gene ID" value="Pp3c9_12710"/>
</dbReference>
<dbReference type="Gene3D" id="2.40.50.150">
    <property type="match status" value="1"/>
</dbReference>
<protein>
    <recommendedName>
        <fullName evidence="12">DNA-directed RNA polymerase</fullName>
    </recommendedName>
</protein>
<dbReference type="InterPro" id="IPR006134">
    <property type="entry name" value="DNA-dir_DNA_pol_B_multi_dom"/>
</dbReference>
<dbReference type="AlphaFoldDB" id="A0A7I4EGR0"/>
<dbReference type="SUPFAM" id="SSF64484">
    <property type="entry name" value="beta and beta-prime subunits of DNA dependent RNA-polymerase"/>
    <property type="match status" value="1"/>
</dbReference>
<name>A0A7I4EGR0_PHYPA</name>
<dbReference type="InterPro" id="IPR037033">
    <property type="entry name" value="DNA-dir_RNAP_su2_hyb_sf"/>
</dbReference>
<dbReference type="GO" id="GO:0032549">
    <property type="term" value="F:ribonucleoside binding"/>
    <property type="evidence" value="ECO:0007669"/>
    <property type="project" value="InterPro"/>
</dbReference>
<keyword evidence="6" id="KW-0804">Transcription</keyword>
<dbReference type="GO" id="GO:0005665">
    <property type="term" value="C:RNA polymerase II, core complex"/>
    <property type="evidence" value="ECO:0000318"/>
    <property type="project" value="GO_Central"/>
</dbReference>
<dbReference type="Pfam" id="PF00562">
    <property type="entry name" value="RNA_pol_Rpb2_6"/>
    <property type="match status" value="1"/>
</dbReference>
<comment type="similarity">
    <text evidence="1">Belongs to the RNA polymerase beta chain family.</text>
</comment>
<organism evidence="10 11">
    <name type="scientific">Physcomitrium patens</name>
    <name type="common">Spreading-leaved earth moss</name>
    <name type="synonym">Physcomitrella patens</name>
    <dbReference type="NCBI Taxonomy" id="3218"/>
    <lineage>
        <taxon>Eukaryota</taxon>
        <taxon>Viridiplantae</taxon>
        <taxon>Streptophyta</taxon>
        <taxon>Embryophyta</taxon>
        <taxon>Bryophyta</taxon>
        <taxon>Bryophytina</taxon>
        <taxon>Bryopsida</taxon>
        <taxon>Funariidae</taxon>
        <taxon>Funariales</taxon>
        <taxon>Funariaceae</taxon>
        <taxon>Physcomitrium</taxon>
    </lineage>
</organism>
<dbReference type="GO" id="GO:0006351">
    <property type="term" value="P:DNA-templated transcription"/>
    <property type="evidence" value="ECO:0007669"/>
    <property type="project" value="InterPro"/>
</dbReference>
<dbReference type="GO" id="GO:0003887">
    <property type="term" value="F:DNA-directed DNA polymerase activity"/>
    <property type="evidence" value="ECO:0007669"/>
    <property type="project" value="UniProtKB-KW"/>
</dbReference>
<dbReference type="EMBL" id="ABEU02000009">
    <property type="status" value="NOT_ANNOTATED_CDS"/>
    <property type="molecule type" value="Genomic_DNA"/>
</dbReference>
<proteinExistence type="inferred from homology"/>
<dbReference type="SUPFAM" id="SSF56672">
    <property type="entry name" value="DNA/RNA polymerases"/>
    <property type="match status" value="1"/>
</dbReference>
<feature type="domain" description="RNA polymerase Rpb2" evidence="9">
    <location>
        <begin position="580"/>
        <end position="662"/>
    </location>
</feature>
<evidence type="ECO:0000313" key="11">
    <source>
        <dbReference type="Proteomes" id="UP000006727"/>
    </source>
</evidence>
<dbReference type="InterPro" id="IPR007121">
    <property type="entry name" value="RNA_pol_bsu_CS"/>
</dbReference>
<dbReference type="PROSITE" id="PS01166">
    <property type="entry name" value="RNA_POL_BETA"/>
    <property type="match status" value="1"/>
</dbReference>
<reference evidence="10 11" key="2">
    <citation type="journal article" date="2018" name="Plant J.">
        <title>The Physcomitrella patens chromosome-scale assembly reveals moss genome structure and evolution.</title>
        <authorList>
            <person name="Lang D."/>
            <person name="Ullrich K.K."/>
            <person name="Murat F."/>
            <person name="Fuchs J."/>
            <person name="Jenkins J."/>
            <person name="Haas F.B."/>
            <person name="Piednoel M."/>
            <person name="Gundlach H."/>
            <person name="Van Bel M."/>
            <person name="Meyberg R."/>
            <person name="Vives C."/>
            <person name="Morata J."/>
            <person name="Symeonidi A."/>
            <person name="Hiss M."/>
            <person name="Muchero W."/>
            <person name="Kamisugi Y."/>
            <person name="Saleh O."/>
            <person name="Blanc G."/>
            <person name="Decker E.L."/>
            <person name="van Gessel N."/>
            <person name="Grimwood J."/>
            <person name="Hayes R.D."/>
            <person name="Graham S.W."/>
            <person name="Gunter L.E."/>
            <person name="McDaniel S.F."/>
            <person name="Hoernstein S.N.W."/>
            <person name="Larsson A."/>
            <person name="Li F.W."/>
            <person name="Perroud P.F."/>
            <person name="Phillips J."/>
            <person name="Ranjan P."/>
            <person name="Rokshar D.S."/>
            <person name="Rothfels C.J."/>
            <person name="Schneider L."/>
            <person name="Shu S."/>
            <person name="Stevenson D.W."/>
            <person name="Thummler F."/>
            <person name="Tillich M."/>
            <person name="Villarreal Aguilar J.C."/>
            <person name="Widiez T."/>
            <person name="Wong G.K."/>
            <person name="Wymore A."/>
            <person name="Zhang Y."/>
            <person name="Zimmer A.D."/>
            <person name="Quatrano R.S."/>
            <person name="Mayer K.F.X."/>
            <person name="Goodstein D."/>
            <person name="Casacuberta J.M."/>
            <person name="Vandepoele K."/>
            <person name="Reski R."/>
            <person name="Cuming A.C."/>
            <person name="Tuskan G.A."/>
            <person name="Maumus F."/>
            <person name="Salse J."/>
            <person name="Schmutz J."/>
            <person name="Rensing S.A."/>
        </authorList>
    </citation>
    <scope>NUCLEOTIDE SEQUENCE [LARGE SCALE GENOMIC DNA]</scope>
    <source>
        <strain evidence="10 11">cv. Gransden 2004</strain>
    </source>
</reference>
<dbReference type="InterPro" id="IPR014724">
    <property type="entry name" value="RNA_pol_RPB2_OB-fold"/>
</dbReference>
<dbReference type="GO" id="GO:0003899">
    <property type="term" value="F:DNA-directed RNA polymerase activity"/>
    <property type="evidence" value="ECO:0007669"/>
    <property type="project" value="InterPro"/>
</dbReference>
<evidence type="ECO:0000256" key="5">
    <source>
        <dbReference type="ARBA" id="ARBA00022932"/>
    </source>
</evidence>
<sequence length="665" mass="74678">MNIWVSVTEMSTVARTRIRDLYTRGQQIRVKSQLYKECYDKGVVFDRTDSLLEEFEYEGAIVSNPTPGLYKWCSLLDFSSLYPSVIISHNICYSTFIKRTLINLALLSHMFVTRTSKDNVLRSIKVYKRKGEAFMFVSAYYSSDKEIHIQTTRGRYSRPLLICTNGSAPVCSNTTVDDMYKAGTLEMIDATKQMQCFIATTHDSICNQHTHVEIHPSFMFGLSTSMTPYANFNQSSRIVFQSAMSKQAMPLALHIMTSMVSDSKILTYAQKPICATTISSMIKEYNGVNVVIVVLSYSGYNQEDSLLFNKSSIDRGLFSSIKYEVVEIIENKFMNETLVYIPDGDILRDNDGIVLIGQKVKDGDTIAAKLVITEKKQSIEKIVLKSFVSGRVDKVTKHTSAEGNKIVRVRILLYRFPIVGDKFTSRHSQKGVIGAILSQEDLPFTKDGIVPDLIINPHAIPSRMTMGHLLEMVMCKIYVLDSNNARDPTLPSKPRSRESSCIDATAFNKAYRSFEVDIAKLSKEKMYCGTTGLPIEARVATGICYYHALRHQARDKAHSISKGVIQSLTKQPVEGRSRKGGLRFGEMEKDCLIAHGAASMLLEKLKNTSDLCEVWICHGCSTICSSNPCVNCNGRNTKEHHLPYSFKLLAQELSIANIRVGLKYT</sequence>
<dbReference type="Gene3D" id="3.90.1600.10">
    <property type="entry name" value="Palm domain of DNA polymerase"/>
    <property type="match status" value="1"/>
</dbReference>
<evidence type="ECO:0000259" key="8">
    <source>
        <dbReference type="Pfam" id="PF00562"/>
    </source>
</evidence>
<evidence type="ECO:0000256" key="1">
    <source>
        <dbReference type="ARBA" id="ARBA00006835"/>
    </source>
</evidence>
<evidence type="ECO:0000259" key="9">
    <source>
        <dbReference type="Pfam" id="PF04560"/>
    </source>
</evidence>
<dbReference type="GO" id="GO:0003677">
    <property type="term" value="F:DNA binding"/>
    <property type="evidence" value="ECO:0007669"/>
    <property type="project" value="InterPro"/>
</dbReference>
<evidence type="ECO:0000256" key="3">
    <source>
        <dbReference type="ARBA" id="ARBA00022679"/>
    </source>
</evidence>
<evidence type="ECO:0000256" key="4">
    <source>
        <dbReference type="ARBA" id="ARBA00022695"/>
    </source>
</evidence>
<evidence type="ECO:0000313" key="10">
    <source>
        <dbReference type="EnsemblPlants" id="Pp3c9_12710V3.1"/>
    </source>
</evidence>
<dbReference type="Pfam" id="PF04560">
    <property type="entry name" value="RNA_pol_Rpb2_7"/>
    <property type="match status" value="1"/>
</dbReference>
<keyword evidence="2" id="KW-0240">DNA-directed RNA polymerase</keyword>
<feature type="domain" description="DNA-directed DNA polymerase family B multifunctional" evidence="7">
    <location>
        <begin position="19"/>
        <end position="125"/>
    </location>
</feature>
<dbReference type="InParanoid" id="A0A7I4EGR0"/>
<dbReference type="CDD" id="cd00653">
    <property type="entry name" value="RNA_pol_B_RPB2"/>
    <property type="match status" value="1"/>
</dbReference>
<dbReference type="FunFam" id="2.40.270.10:FF:000018">
    <property type="entry name" value="Predicted protein"/>
    <property type="match status" value="1"/>
</dbReference>
<dbReference type="OMA" id="ISMTITR"/>
<evidence type="ECO:0000256" key="2">
    <source>
        <dbReference type="ARBA" id="ARBA00022478"/>
    </source>
</evidence>
<dbReference type="InterPro" id="IPR015712">
    <property type="entry name" value="DNA-dir_RNA_pol_su2"/>
</dbReference>
<dbReference type="Pfam" id="PF00136">
    <property type="entry name" value="DNA_pol_B"/>
    <property type="match status" value="1"/>
</dbReference>
<accession>A0A7I4EGR0</accession>
<keyword evidence="4" id="KW-0548">Nucleotidyltransferase</keyword>
<reference evidence="10" key="3">
    <citation type="submission" date="2020-12" db="UniProtKB">
        <authorList>
            <consortium name="EnsemblPlants"/>
        </authorList>
    </citation>
    <scope>IDENTIFICATION</scope>
</reference>